<protein>
    <submittedName>
        <fullName evidence="7">Uncharacterized protein</fullName>
    </submittedName>
</protein>
<reference evidence="7" key="1">
    <citation type="submission" date="2022-01" db="EMBL/GenBank/DDBJ databases">
        <authorList>
            <person name="King R."/>
        </authorList>
    </citation>
    <scope>NUCLEOTIDE SEQUENCE</scope>
</reference>
<dbReference type="OrthoDB" id="8184345at2759"/>
<dbReference type="EMBL" id="OU895879">
    <property type="protein sequence ID" value="CAG9807015.1"/>
    <property type="molecule type" value="Genomic_DNA"/>
</dbReference>
<evidence type="ECO:0000256" key="4">
    <source>
        <dbReference type="ARBA" id="ARBA00022729"/>
    </source>
</evidence>
<dbReference type="InterPro" id="IPR011042">
    <property type="entry name" value="6-blade_b-propeller_TolB-like"/>
</dbReference>
<evidence type="ECO:0000313" key="7">
    <source>
        <dbReference type="EMBL" id="CAG9807015.1"/>
    </source>
</evidence>
<evidence type="ECO:0000256" key="1">
    <source>
        <dbReference type="ARBA" id="ARBA00004613"/>
    </source>
</evidence>
<organism evidence="7 8">
    <name type="scientific">Chironomus riparius</name>
    <dbReference type="NCBI Taxonomy" id="315576"/>
    <lineage>
        <taxon>Eukaryota</taxon>
        <taxon>Metazoa</taxon>
        <taxon>Ecdysozoa</taxon>
        <taxon>Arthropoda</taxon>
        <taxon>Hexapoda</taxon>
        <taxon>Insecta</taxon>
        <taxon>Pterygota</taxon>
        <taxon>Neoptera</taxon>
        <taxon>Endopterygota</taxon>
        <taxon>Diptera</taxon>
        <taxon>Nematocera</taxon>
        <taxon>Chironomoidea</taxon>
        <taxon>Chironomidae</taxon>
        <taxon>Chironominae</taxon>
        <taxon>Chironomus</taxon>
    </lineage>
</organism>
<keyword evidence="4 6" id="KW-0732">Signal</keyword>
<dbReference type="GO" id="GO:0005576">
    <property type="term" value="C:extracellular region"/>
    <property type="evidence" value="ECO:0007669"/>
    <property type="project" value="UniProtKB-SubCell"/>
</dbReference>
<dbReference type="Gene3D" id="2.120.10.30">
    <property type="entry name" value="TolB, C-terminal domain"/>
    <property type="match status" value="1"/>
</dbReference>
<comment type="similarity">
    <text evidence="2">Belongs to the major royal jelly protein family.</text>
</comment>
<evidence type="ECO:0000256" key="5">
    <source>
        <dbReference type="ARBA" id="ARBA00023180"/>
    </source>
</evidence>
<evidence type="ECO:0000256" key="6">
    <source>
        <dbReference type="SAM" id="SignalP"/>
    </source>
</evidence>
<comment type="subcellular location">
    <subcellularLocation>
        <location evidence="1">Secreted</location>
    </subcellularLocation>
</comment>
<dbReference type="FunFam" id="2.120.10.30:FF:000045">
    <property type="entry name" value="Blast:Protein yellow"/>
    <property type="match status" value="1"/>
</dbReference>
<evidence type="ECO:0000313" key="8">
    <source>
        <dbReference type="Proteomes" id="UP001153620"/>
    </source>
</evidence>
<gene>
    <name evidence="7" type="ORF">CHIRRI_LOCUS9867</name>
</gene>
<feature type="chain" id="PRO_5040403503" evidence="6">
    <location>
        <begin position="20"/>
        <end position="431"/>
    </location>
</feature>
<keyword evidence="3" id="KW-0964">Secreted</keyword>
<accession>A0A9N9RZH8</accession>
<sequence length="431" mass="48788">MYLKGLLTITLIFILSTEANVRIFKQWRQMDFQFPSNAIRQQAINNGYYVPANVIPIDVAVDYRGNLDSTRVFVTMPRFTTGVPASLGYTKSSSLLIEPYPSYDWHSSNGKNCDGITSVFRVAFDGCNQMWVLDTGKIGNIQYCQPQLLIFNLISDKLVKRYRFDKSMYVDNSLFITPILDVADPGRCSRVKAYIADVTGFGLIVYDCEVNKAWRVNNKLFYPYPNYGKFTIAGESFDLMDGLLALTIPKVPLRQDTERSLLFHALASGTENAVPLRIINNATIWENDANAMADEFKVIGTRGIQTGAQAMDKNGNLYFVLLNPLAIVCWDSSTSYKTDNIKILHRNDETMQFASGVKVVTNLVGEEELWLVTNRLQKFMTGTTNLSEINYRVHVANIKALLNFKDKCNGPSLRDDQTIVFPDRNRKRMAN</sequence>
<dbReference type="PANTHER" id="PTHR10009:SF7">
    <property type="entry name" value="GH10609P-RELATED"/>
    <property type="match status" value="1"/>
</dbReference>
<dbReference type="Proteomes" id="UP001153620">
    <property type="component" value="Chromosome 3"/>
</dbReference>
<reference evidence="7" key="2">
    <citation type="submission" date="2022-10" db="EMBL/GenBank/DDBJ databases">
        <authorList>
            <consortium name="ENA_rothamsted_submissions"/>
            <consortium name="culmorum"/>
            <person name="King R."/>
        </authorList>
    </citation>
    <scope>NUCLEOTIDE SEQUENCE</scope>
</reference>
<name>A0A9N9RZH8_9DIPT</name>
<dbReference type="Pfam" id="PF03022">
    <property type="entry name" value="MRJP"/>
    <property type="match status" value="1"/>
</dbReference>
<dbReference type="AlphaFoldDB" id="A0A9N9RZH8"/>
<evidence type="ECO:0000256" key="3">
    <source>
        <dbReference type="ARBA" id="ARBA00022525"/>
    </source>
</evidence>
<keyword evidence="5" id="KW-0325">Glycoprotein</keyword>
<dbReference type="InterPro" id="IPR017996">
    <property type="entry name" value="MRJP/yellow-related"/>
</dbReference>
<proteinExistence type="inferred from homology"/>
<dbReference type="PANTHER" id="PTHR10009">
    <property type="entry name" value="PROTEIN YELLOW-RELATED"/>
    <property type="match status" value="1"/>
</dbReference>
<feature type="signal peptide" evidence="6">
    <location>
        <begin position="1"/>
        <end position="19"/>
    </location>
</feature>
<keyword evidence="8" id="KW-1185">Reference proteome</keyword>
<evidence type="ECO:0000256" key="2">
    <source>
        <dbReference type="ARBA" id="ARBA00009127"/>
    </source>
</evidence>
<dbReference type="PRINTS" id="PR01366">
    <property type="entry name" value="ROYALJELLY"/>
</dbReference>